<protein>
    <submittedName>
        <fullName evidence="2">Uncharacterized protein</fullName>
    </submittedName>
</protein>
<feature type="compositionally biased region" description="Basic and acidic residues" evidence="1">
    <location>
        <begin position="232"/>
        <end position="243"/>
    </location>
</feature>
<keyword evidence="3" id="KW-1185">Reference proteome</keyword>
<dbReference type="Proteomes" id="UP000244336">
    <property type="component" value="Chromosome 6"/>
</dbReference>
<evidence type="ECO:0000313" key="2">
    <source>
        <dbReference type="EMBL" id="PUZ50189.1"/>
    </source>
</evidence>
<gene>
    <name evidence="2" type="ORF">GQ55_6G039600</name>
</gene>
<proteinExistence type="predicted"/>
<feature type="compositionally biased region" description="Pro residues" evidence="1">
    <location>
        <begin position="137"/>
        <end position="154"/>
    </location>
</feature>
<dbReference type="Gramene" id="PUZ50189">
    <property type="protein sequence ID" value="PUZ50189"/>
    <property type="gene ID" value="GQ55_6G039600"/>
</dbReference>
<sequence length="243" mass="25711">MPPKQTLLRSFSLIYRPHTSPPPPSSSSSSIISLFPGSTFYHLSLEKGRKQAGRVGHGVPVGVLLRDPAAAAHPGAAAAGLAPARRPALPLLARPRRAAGRRRPPGLRGPAAGPLGAAAVPAGGRGGATAHAGGHQGPPPRRPVRRPPPGPPRPGPRHVRRVPGRARGAAPRPRARQLCARLPQGVHRQVGRQGPGHLPALPRAPPPRRARRRRRRLLLALLLLRPRAHAPTNREEPKPAQPD</sequence>
<evidence type="ECO:0000313" key="3">
    <source>
        <dbReference type="Proteomes" id="UP000244336"/>
    </source>
</evidence>
<feature type="compositionally biased region" description="Low complexity" evidence="1">
    <location>
        <begin position="106"/>
        <end position="133"/>
    </location>
</feature>
<reference evidence="2 3" key="1">
    <citation type="submission" date="2018-04" db="EMBL/GenBank/DDBJ databases">
        <title>WGS assembly of Panicum hallii var. hallii HAL2.</title>
        <authorList>
            <person name="Lovell J."/>
            <person name="Jenkins J."/>
            <person name="Lowry D."/>
            <person name="Mamidi S."/>
            <person name="Sreedasyam A."/>
            <person name="Weng X."/>
            <person name="Barry K."/>
            <person name="Bonette J."/>
            <person name="Campitelli B."/>
            <person name="Daum C."/>
            <person name="Gordon S."/>
            <person name="Gould B."/>
            <person name="Lipzen A."/>
            <person name="MacQueen A."/>
            <person name="Palacio-Mejia J."/>
            <person name="Plott C."/>
            <person name="Shakirov E."/>
            <person name="Shu S."/>
            <person name="Yoshinaga Y."/>
            <person name="Zane M."/>
            <person name="Rokhsar D."/>
            <person name="Grimwood J."/>
            <person name="Schmutz J."/>
            <person name="Juenger T."/>
        </authorList>
    </citation>
    <scope>NUCLEOTIDE SEQUENCE [LARGE SCALE GENOMIC DNA]</scope>
    <source>
        <strain evidence="3">cv. HAL2</strain>
    </source>
</reference>
<feature type="compositionally biased region" description="Basic residues" evidence="1">
    <location>
        <begin position="206"/>
        <end position="217"/>
    </location>
</feature>
<accession>A0A2T7D3K4</accession>
<evidence type="ECO:0000256" key="1">
    <source>
        <dbReference type="SAM" id="MobiDB-lite"/>
    </source>
</evidence>
<feature type="compositionally biased region" description="Basic residues" evidence="1">
    <location>
        <begin position="94"/>
        <end position="105"/>
    </location>
</feature>
<name>A0A2T7D3K4_9POAL</name>
<dbReference type="AlphaFoldDB" id="A0A2T7D3K4"/>
<dbReference type="EMBL" id="CM009754">
    <property type="protein sequence ID" value="PUZ50189.1"/>
    <property type="molecule type" value="Genomic_DNA"/>
</dbReference>
<feature type="compositionally biased region" description="Basic residues" evidence="1">
    <location>
        <begin position="155"/>
        <end position="164"/>
    </location>
</feature>
<feature type="region of interest" description="Disordered" evidence="1">
    <location>
        <begin position="88"/>
        <end position="243"/>
    </location>
</feature>
<organism evidence="2 3">
    <name type="scientific">Panicum hallii var. hallii</name>
    <dbReference type="NCBI Taxonomy" id="1504633"/>
    <lineage>
        <taxon>Eukaryota</taxon>
        <taxon>Viridiplantae</taxon>
        <taxon>Streptophyta</taxon>
        <taxon>Embryophyta</taxon>
        <taxon>Tracheophyta</taxon>
        <taxon>Spermatophyta</taxon>
        <taxon>Magnoliopsida</taxon>
        <taxon>Liliopsida</taxon>
        <taxon>Poales</taxon>
        <taxon>Poaceae</taxon>
        <taxon>PACMAD clade</taxon>
        <taxon>Panicoideae</taxon>
        <taxon>Panicodae</taxon>
        <taxon>Paniceae</taxon>
        <taxon>Panicinae</taxon>
        <taxon>Panicum</taxon>
        <taxon>Panicum sect. Panicum</taxon>
    </lineage>
</organism>